<evidence type="ECO:0000256" key="1">
    <source>
        <dbReference type="SAM" id="Phobius"/>
    </source>
</evidence>
<evidence type="ECO:0000313" key="2">
    <source>
        <dbReference type="EMBL" id="GEP24110.1"/>
    </source>
</evidence>
<name>A0ABQ0XDQ3_9LACO</name>
<proteinExistence type="predicted"/>
<feature type="transmembrane region" description="Helical" evidence="1">
    <location>
        <begin position="34"/>
        <end position="56"/>
    </location>
</feature>
<keyword evidence="1" id="KW-0472">Membrane</keyword>
<organism evidence="2 3">
    <name type="scientific">Lentilactobacillus diolivorans</name>
    <dbReference type="NCBI Taxonomy" id="179838"/>
    <lineage>
        <taxon>Bacteria</taxon>
        <taxon>Bacillati</taxon>
        <taxon>Bacillota</taxon>
        <taxon>Bacilli</taxon>
        <taxon>Lactobacillales</taxon>
        <taxon>Lactobacillaceae</taxon>
        <taxon>Lentilactobacillus</taxon>
    </lineage>
</organism>
<keyword evidence="1" id="KW-1133">Transmembrane helix</keyword>
<dbReference type="EMBL" id="BKAB01000026">
    <property type="protein sequence ID" value="GEP24110.1"/>
    <property type="molecule type" value="Genomic_DNA"/>
</dbReference>
<keyword evidence="3" id="KW-1185">Reference proteome</keyword>
<protein>
    <submittedName>
        <fullName evidence="2">Uncharacterized protein</fullName>
    </submittedName>
</protein>
<keyword evidence="1" id="KW-0812">Transmembrane</keyword>
<evidence type="ECO:0000313" key="3">
    <source>
        <dbReference type="Proteomes" id="UP000321409"/>
    </source>
</evidence>
<comment type="caution">
    <text evidence="2">The sequence shown here is derived from an EMBL/GenBank/DDBJ whole genome shotgun (WGS) entry which is preliminary data.</text>
</comment>
<dbReference type="Proteomes" id="UP000321409">
    <property type="component" value="Unassembled WGS sequence"/>
</dbReference>
<accession>A0ABQ0XDQ3</accession>
<sequence>MDIIVIAIGLVFALIGIIVIKQSNKLSSQDPFKLFGTFIGISFIFLGGCLIISGTYPLLLKHFPLIITLLY</sequence>
<feature type="transmembrane region" description="Helical" evidence="1">
    <location>
        <begin position="6"/>
        <end position="22"/>
    </location>
</feature>
<reference evidence="2 3" key="1">
    <citation type="submission" date="2019-07" db="EMBL/GenBank/DDBJ databases">
        <title>Whole genome shotgun sequence of Lactobacillus diolivorans NBRC 107869.</title>
        <authorList>
            <person name="Hosoyama A."/>
            <person name="Uohara A."/>
            <person name="Ohji S."/>
            <person name="Ichikawa N."/>
        </authorList>
    </citation>
    <scope>NUCLEOTIDE SEQUENCE [LARGE SCALE GENOMIC DNA]</scope>
    <source>
        <strain evidence="2 3">NBRC 107869</strain>
    </source>
</reference>
<gene>
    <name evidence="2" type="ORF">LDI01_17030</name>
</gene>